<sequence length="153" mass="17089">MAQSSTLLKVSASGKWESGVKTTNFVRNFPSFQMDEPVELGGTDAWPNPLEFVAAALNGCNGVMIPLVANELNFSFSAIDFETSGIIDIRGLLGEEGVSPHFQKVRFHVNIQTDEREERVHELQKEVERRCPVFNLLADAGVQLEVKWNKVNR</sequence>
<name>A0A9X3TQ81_9BACL</name>
<dbReference type="PANTHER" id="PTHR35368">
    <property type="entry name" value="HYDROPEROXIDE REDUCTASE"/>
    <property type="match status" value="1"/>
</dbReference>
<dbReference type="Proteomes" id="UP001151071">
    <property type="component" value="Unassembled WGS sequence"/>
</dbReference>
<dbReference type="PANTHER" id="PTHR35368:SF1">
    <property type="entry name" value="HYDROPEROXIDE REDUCTASE"/>
    <property type="match status" value="1"/>
</dbReference>
<dbReference type="EMBL" id="JAPYYP010000005">
    <property type="protein sequence ID" value="MDA5108023.1"/>
    <property type="molecule type" value="Genomic_DNA"/>
</dbReference>
<gene>
    <name evidence="1" type="ORF">O3V59_06610</name>
</gene>
<protein>
    <submittedName>
        <fullName evidence="1">OsmC family protein</fullName>
    </submittedName>
</protein>
<dbReference type="RefSeq" id="WP_271139736.1">
    <property type="nucleotide sequence ID" value="NZ_JAPYYP010000005.1"/>
</dbReference>
<accession>A0A9X3TQ81</accession>
<dbReference type="Pfam" id="PF02566">
    <property type="entry name" value="OsmC"/>
    <property type="match status" value="1"/>
</dbReference>
<organism evidence="1 2">
    <name type="scientific">Brevibacillus thermoruber</name>
    <dbReference type="NCBI Taxonomy" id="33942"/>
    <lineage>
        <taxon>Bacteria</taxon>
        <taxon>Bacillati</taxon>
        <taxon>Bacillota</taxon>
        <taxon>Bacilli</taxon>
        <taxon>Bacillales</taxon>
        <taxon>Paenibacillaceae</taxon>
        <taxon>Brevibacillus</taxon>
    </lineage>
</organism>
<dbReference type="Gene3D" id="3.30.300.20">
    <property type="match status" value="1"/>
</dbReference>
<proteinExistence type="predicted"/>
<dbReference type="InterPro" id="IPR003718">
    <property type="entry name" value="OsmC/Ohr_fam"/>
</dbReference>
<evidence type="ECO:0000313" key="1">
    <source>
        <dbReference type="EMBL" id="MDA5108023.1"/>
    </source>
</evidence>
<comment type="caution">
    <text evidence="1">The sequence shown here is derived from an EMBL/GenBank/DDBJ whole genome shotgun (WGS) entry which is preliminary data.</text>
</comment>
<keyword evidence="2" id="KW-1185">Reference proteome</keyword>
<dbReference type="AlphaFoldDB" id="A0A9X3TQ81"/>
<dbReference type="InterPro" id="IPR052924">
    <property type="entry name" value="OsmC/Ohr_hydroprdx_reductase"/>
</dbReference>
<dbReference type="InterPro" id="IPR036102">
    <property type="entry name" value="OsmC/Ohrsf"/>
</dbReference>
<dbReference type="InterPro" id="IPR015946">
    <property type="entry name" value="KH_dom-like_a/b"/>
</dbReference>
<dbReference type="SUPFAM" id="SSF82784">
    <property type="entry name" value="OsmC-like"/>
    <property type="match status" value="1"/>
</dbReference>
<evidence type="ECO:0000313" key="2">
    <source>
        <dbReference type="Proteomes" id="UP001151071"/>
    </source>
</evidence>
<reference evidence="1" key="1">
    <citation type="submission" date="2022-12" db="EMBL/GenBank/DDBJ databases">
        <title>Draft genome sequence of the thermophilic strain Brevibacillus thermoruber HT42, isolated from Los Humeros, Puebla, Mexico, with biotechnological potential.</title>
        <authorList>
            <person name="Lara Sanchez J."/>
            <person name="Solis Palacios R."/>
            <person name="Bustos Baena A.S."/>
            <person name="Ruz Baez A.E."/>
            <person name="Espinosa Luna G."/>
            <person name="Oliart Ros R.M."/>
        </authorList>
    </citation>
    <scope>NUCLEOTIDE SEQUENCE</scope>
    <source>
        <strain evidence="1">HT42</strain>
    </source>
</reference>